<dbReference type="PANTHER" id="PTHR33361:SF2">
    <property type="entry name" value="DUF885 DOMAIN-CONTAINING PROTEIN"/>
    <property type="match status" value="1"/>
</dbReference>
<protein>
    <submittedName>
        <fullName evidence="1">Uncharacterized conserved protein, DUF885 familyt</fullName>
    </submittedName>
</protein>
<organism evidence="1 2">
    <name type="scientific">Actinoplanes philippinensis</name>
    <dbReference type="NCBI Taxonomy" id="35752"/>
    <lineage>
        <taxon>Bacteria</taxon>
        <taxon>Bacillati</taxon>
        <taxon>Actinomycetota</taxon>
        <taxon>Actinomycetes</taxon>
        <taxon>Micromonosporales</taxon>
        <taxon>Micromonosporaceae</taxon>
        <taxon>Actinoplanes</taxon>
    </lineage>
</organism>
<sequence>MGRIDALANRYVDEWAPLNPTGATAAGITGYDDQTDDLSPEGYAAQAELIRRTVTELDLIEPEHESEQVAKDAMMERLGLQLAQYDAGYVSTDVSVITSGLHELRMVLDVMPTEGEEAVANITTRLKAFPRALEQYRRTLLEGAADGRVSARQQLLAVAEQCEAWTDPARDDFFHSLAGRLQASGALAAELRRGAEAATAATAAFGTFLRDELAPLGREKEAAGLERYTLASQYFLGAKVDLQETYLWGFAELDRLEREMRAVSARIAGPGATIDEAVAALDADPARTIAGKEAFRDWMQALSDRAITELNGTHFDIEPPARKLECRLTPTSDGGIYYTGPSEDFSRPGRMWWAVPESQDKFSTWREVTTVFHEGVPGHHLQVSQTLLRADSLNRWQRLLCWSSGHGEGWALYAERLMDELGYLGDPGDRLGMLDGQSLRAARVIVDIGMHLELEIPRDNPFGFHPGERWTPELGWEFLRAHCRMQEDVLRFEWKRYLGWPGQAPSYKIGERIWLQARDEAKARKGSDFDLKTFHRDALNLGSLGLDPLRKALARI</sequence>
<dbReference type="PANTHER" id="PTHR33361">
    <property type="entry name" value="GLR0591 PROTEIN"/>
    <property type="match status" value="1"/>
</dbReference>
<proteinExistence type="predicted"/>
<evidence type="ECO:0000313" key="1">
    <source>
        <dbReference type="EMBL" id="SFF99147.1"/>
    </source>
</evidence>
<gene>
    <name evidence="1" type="ORF">SAMN05421541_13928</name>
</gene>
<accession>A0A1I2NBP6</accession>
<dbReference type="EMBL" id="FONV01000039">
    <property type="protein sequence ID" value="SFF99147.1"/>
    <property type="molecule type" value="Genomic_DNA"/>
</dbReference>
<dbReference type="Pfam" id="PF05960">
    <property type="entry name" value="DUF885"/>
    <property type="match status" value="1"/>
</dbReference>
<dbReference type="RefSeq" id="WP_093622399.1">
    <property type="nucleotide sequence ID" value="NZ_BOMT01000117.1"/>
</dbReference>
<dbReference type="OrthoDB" id="9760040at2"/>
<reference evidence="1 2" key="1">
    <citation type="submission" date="2016-10" db="EMBL/GenBank/DDBJ databases">
        <authorList>
            <person name="de Groot N.N."/>
        </authorList>
    </citation>
    <scope>NUCLEOTIDE SEQUENCE [LARGE SCALE GENOMIC DNA]</scope>
    <source>
        <strain evidence="1 2">DSM 43019</strain>
    </source>
</reference>
<name>A0A1I2NBP6_9ACTN</name>
<dbReference type="InterPro" id="IPR010281">
    <property type="entry name" value="DUF885"/>
</dbReference>
<dbReference type="Proteomes" id="UP000199645">
    <property type="component" value="Unassembled WGS sequence"/>
</dbReference>
<dbReference type="AlphaFoldDB" id="A0A1I2NBP6"/>
<dbReference type="STRING" id="35752.SAMN05421541_13928"/>
<keyword evidence="2" id="KW-1185">Reference proteome</keyword>
<evidence type="ECO:0000313" key="2">
    <source>
        <dbReference type="Proteomes" id="UP000199645"/>
    </source>
</evidence>